<keyword evidence="3" id="KW-0378">Hydrolase</keyword>
<sequence>MDEIIPRLWIGDLPSALDVDNLKEHGIFSILSAMRGRITIHETFIRHQILLDDTEDADILTHFLPSISFIQNELDKGRGVLVHCQAGMSRSVAIVAAYLMYTKNTDVQGALELIIKSHPNISPNEGFLAQLEIFHKAKFQISRRDKTTRMFYLERTVEEVMNGDGTMPDTDMFAKFPRTPSDSTPATPGGPHRRIRCKMCRQELATREHMLDHGQLGPSTPAISRRPSTNDPGPLRRPSMSQPRSRLGSSTDTRPRRPSLLSFGDSLSMSTMTTTPDESQTGLVVSPEAEDGEATAKPAPSPDTPHASKMRRSSSGGGGVGEARRPAMRPFAAGLSRSLLDSLSMSALETEDDSEGEPPEAASKASELSLGVASLLGRRMSDAVLATLSEPNGPPGSEPQDSIIDVSGAPSPSESPTVTNGGTEKSDIPTRPPMPQTHFSSSSDMATQLNGNPALAGLRGSLGMAMTPLGGKTPTTPISPPILMNPKCAGYFVEPMKWMEPQLESGQLAGKIMCPNKKCNAKLGNYDWAGVRCGCNEWVTPGFCIHRSKVDEIVG</sequence>
<feature type="compositionally biased region" description="Polar residues" evidence="5">
    <location>
        <begin position="437"/>
        <end position="451"/>
    </location>
</feature>
<evidence type="ECO:0000313" key="8">
    <source>
        <dbReference type="EMBL" id="KAF9500648.1"/>
    </source>
</evidence>
<feature type="region of interest" description="Disordered" evidence="5">
    <location>
        <begin position="173"/>
        <end position="196"/>
    </location>
</feature>
<evidence type="ECO:0000259" key="6">
    <source>
        <dbReference type="PROSITE" id="PS50054"/>
    </source>
</evidence>
<dbReference type="GO" id="GO:0004725">
    <property type="term" value="F:protein tyrosine phosphatase activity"/>
    <property type="evidence" value="ECO:0007669"/>
    <property type="project" value="UniProtKB-EC"/>
</dbReference>
<proteinExistence type="inferred from homology"/>
<feature type="region of interest" description="Disordered" evidence="5">
    <location>
        <begin position="209"/>
        <end position="325"/>
    </location>
</feature>
<dbReference type="OrthoDB" id="2017893at2759"/>
<protein>
    <recommendedName>
        <fullName evidence="2">protein-tyrosine-phosphatase</fullName>
        <ecNumber evidence="2">3.1.3.48</ecNumber>
    </recommendedName>
</protein>
<dbReference type="EMBL" id="MU154526">
    <property type="protein sequence ID" value="KAF9500648.1"/>
    <property type="molecule type" value="Genomic_DNA"/>
</dbReference>
<dbReference type="GO" id="GO:0005634">
    <property type="term" value="C:nucleus"/>
    <property type="evidence" value="ECO:0007669"/>
    <property type="project" value="TreeGrafter"/>
</dbReference>
<accession>A0A9P6DJK4</accession>
<evidence type="ECO:0000256" key="3">
    <source>
        <dbReference type="ARBA" id="ARBA00022801"/>
    </source>
</evidence>
<comment type="caution">
    <text evidence="8">The sequence shown here is derived from an EMBL/GenBank/DDBJ whole genome shotgun (WGS) entry which is preliminary data.</text>
</comment>
<keyword evidence="9" id="KW-1185">Reference proteome</keyword>
<evidence type="ECO:0000256" key="4">
    <source>
        <dbReference type="ARBA" id="ARBA00022912"/>
    </source>
</evidence>
<comment type="similarity">
    <text evidence="1">Belongs to the protein-tyrosine phosphatase family. Non-receptor class dual specificity subfamily.</text>
</comment>
<dbReference type="Pfam" id="PF00782">
    <property type="entry name" value="DSPc"/>
    <property type="match status" value="1"/>
</dbReference>
<feature type="compositionally biased region" description="Polar residues" evidence="5">
    <location>
        <begin position="265"/>
        <end position="283"/>
    </location>
</feature>
<dbReference type="PANTHER" id="PTHR45848:SF4">
    <property type="entry name" value="DUAL SPECIFICITY PROTEIN PHOSPHATASE 12"/>
    <property type="match status" value="1"/>
</dbReference>
<evidence type="ECO:0000256" key="1">
    <source>
        <dbReference type="ARBA" id="ARBA00008601"/>
    </source>
</evidence>
<dbReference type="CDD" id="cd14498">
    <property type="entry name" value="DSP"/>
    <property type="match status" value="1"/>
</dbReference>
<feature type="compositionally biased region" description="Polar residues" evidence="5">
    <location>
        <begin position="239"/>
        <end position="252"/>
    </location>
</feature>
<dbReference type="GO" id="GO:0008138">
    <property type="term" value="F:protein tyrosine/serine/threonine phosphatase activity"/>
    <property type="evidence" value="ECO:0007669"/>
    <property type="project" value="TreeGrafter"/>
</dbReference>
<dbReference type="Gene3D" id="3.90.190.10">
    <property type="entry name" value="Protein tyrosine phosphatase superfamily"/>
    <property type="match status" value="1"/>
</dbReference>
<feature type="compositionally biased region" description="Acidic residues" evidence="5">
    <location>
        <begin position="349"/>
        <end position="358"/>
    </location>
</feature>
<feature type="domain" description="Tyrosine specific protein phosphatases" evidence="7">
    <location>
        <begin position="61"/>
        <end position="121"/>
    </location>
</feature>
<dbReference type="SMART" id="SM00195">
    <property type="entry name" value="DSPc"/>
    <property type="match status" value="1"/>
</dbReference>
<dbReference type="InterPro" id="IPR000387">
    <property type="entry name" value="Tyr_Pase_dom"/>
</dbReference>
<dbReference type="InterPro" id="IPR000340">
    <property type="entry name" value="Dual-sp_phosphatase_cat-dom"/>
</dbReference>
<evidence type="ECO:0000256" key="5">
    <source>
        <dbReference type="SAM" id="MobiDB-lite"/>
    </source>
</evidence>
<gene>
    <name evidence="8" type="ORF">BDN71DRAFT_1440077</name>
</gene>
<dbReference type="PROSITE" id="PS50054">
    <property type="entry name" value="TYR_PHOSPHATASE_DUAL"/>
    <property type="match status" value="1"/>
</dbReference>
<dbReference type="InterPro" id="IPR020422">
    <property type="entry name" value="TYR_PHOSPHATASE_DUAL_dom"/>
</dbReference>
<evidence type="ECO:0000256" key="2">
    <source>
        <dbReference type="ARBA" id="ARBA00013064"/>
    </source>
</evidence>
<evidence type="ECO:0000313" key="9">
    <source>
        <dbReference type="Proteomes" id="UP000807025"/>
    </source>
</evidence>
<feature type="compositionally biased region" description="Polar residues" evidence="5">
    <location>
        <begin position="217"/>
        <end position="231"/>
    </location>
</feature>
<dbReference type="PANTHER" id="PTHR45848">
    <property type="entry name" value="DUAL SPECIFICITY PROTEIN PHOSPHATASE 12 FAMILY MEMBER"/>
    <property type="match status" value="1"/>
</dbReference>
<feature type="domain" description="Tyrosine-protein phosphatase" evidence="6">
    <location>
        <begin position="1"/>
        <end position="140"/>
    </location>
</feature>
<keyword evidence="4" id="KW-0904">Protein phosphatase</keyword>
<name>A0A9P6DJK4_PLEER</name>
<dbReference type="AlphaFoldDB" id="A0A9P6DJK4"/>
<feature type="region of interest" description="Disordered" evidence="5">
    <location>
        <begin position="346"/>
        <end position="367"/>
    </location>
</feature>
<dbReference type="InterPro" id="IPR029021">
    <property type="entry name" value="Prot-tyrosine_phosphatase-like"/>
</dbReference>
<evidence type="ECO:0000259" key="7">
    <source>
        <dbReference type="PROSITE" id="PS50056"/>
    </source>
</evidence>
<dbReference type="EC" id="3.1.3.48" evidence="2"/>
<reference evidence="8" key="1">
    <citation type="submission" date="2020-11" db="EMBL/GenBank/DDBJ databases">
        <authorList>
            <consortium name="DOE Joint Genome Institute"/>
            <person name="Ahrendt S."/>
            <person name="Riley R."/>
            <person name="Andreopoulos W."/>
            <person name="Labutti K."/>
            <person name="Pangilinan J."/>
            <person name="Ruiz-Duenas F.J."/>
            <person name="Barrasa J.M."/>
            <person name="Sanchez-Garcia M."/>
            <person name="Camarero S."/>
            <person name="Miyauchi S."/>
            <person name="Serrano A."/>
            <person name="Linde D."/>
            <person name="Babiker R."/>
            <person name="Drula E."/>
            <person name="Ayuso-Fernandez I."/>
            <person name="Pacheco R."/>
            <person name="Padilla G."/>
            <person name="Ferreira P."/>
            <person name="Barriuso J."/>
            <person name="Kellner H."/>
            <person name="Castanera R."/>
            <person name="Alfaro M."/>
            <person name="Ramirez L."/>
            <person name="Pisabarro A.G."/>
            <person name="Kuo A."/>
            <person name="Tritt A."/>
            <person name="Lipzen A."/>
            <person name="He G."/>
            <person name="Yan M."/>
            <person name="Ng V."/>
            <person name="Cullen D."/>
            <person name="Martin F."/>
            <person name="Rosso M.-N."/>
            <person name="Henrissat B."/>
            <person name="Hibbett D."/>
            <person name="Martinez A.T."/>
            <person name="Grigoriev I.V."/>
        </authorList>
    </citation>
    <scope>NUCLEOTIDE SEQUENCE</scope>
    <source>
        <strain evidence="8">ATCC 90797</strain>
    </source>
</reference>
<dbReference type="SUPFAM" id="SSF52799">
    <property type="entry name" value="(Phosphotyrosine protein) phosphatases II"/>
    <property type="match status" value="1"/>
</dbReference>
<feature type="compositionally biased region" description="Polar residues" evidence="5">
    <location>
        <begin position="410"/>
        <end position="423"/>
    </location>
</feature>
<dbReference type="Proteomes" id="UP000807025">
    <property type="component" value="Unassembled WGS sequence"/>
</dbReference>
<feature type="region of interest" description="Disordered" evidence="5">
    <location>
        <begin position="387"/>
        <end position="452"/>
    </location>
</feature>
<organism evidence="8 9">
    <name type="scientific">Pleurotus eryngii</name>
    <name type="common">Boletus of the steppes</name>
    <dbReference type="NCBI Taxonomy" id="5323"/>
    <lineage>
        <taxon>Eukaryota</taxon>
        <taxon>Fungi</taxon>
        <taxon>Dikarya</taxon>
        <taxon>Basidiomycota</taxon>
        <taxon>Agaricomycotina</taxon>
        <taxon>Agaricomycetes</taxon>
        <taxon>Agaricomycetidae</taxon>
        <taxon>Agaricales</taxon>
        <taxon>Pleurotineae</taxon>
        <taxon>Pleurotaceae</taxon>
        <taxon>Pleurotus</taxon>
    </lineage>
</organism>
<dbReference type="PROSITE" id="PS50056">
    <property type="entry name" value="TYR_PHOSPHATASE_2"/>
    <property type="match status" value="1"/>
</dbReference>